<dbReference type="AlphaFoldDB" id="A0A1M6H652"/>
<dbReference type="SUPFAM" id="SSF53850">
    <property type="entry name" value="Periplasmic binding protein-like II"/>
    <property type="match status" value="1"/>
</dbReference>
<feature type="domain" description="HTH lysR-type" evidence="5">
    <location>
        <begin position="2"/>
        <end position="59"/>
    </location>
</feature>
<protein>
    <submittedName>
        <fullName evidence="6">DNA-binding transcriptional regulator, LysR family</fullName>
    </submittedName>
</protein>
<keyword evidence="7" id="KW-1185">Reference proteome</keyword>
<sequence length="290" mass="32623">MLDLKKLQYFLTVAEEGHITKAAKRLNIAQPPLSHQLKVLEQDLGVQLLQKVGRNIQLTEAGRTLRTRGEQIFELVKTVEKELQDVCNGGTGTLSIGSATSWGATFLSEQIAEYNLRYPNIQFRICEDVGHNIVSLLTNGVIELGVILPPFNTELYEAIPMPAEPLMAAMTNKWDDQPSRSDASLTELAKKPLIVHRRSERLLVYYQENKLEPQIVCIHDDVRSMLLLANTGLGVAIVPKTITRSKFGDGLIYKEITKPGSRLTPYIIWMRNRNLSAAARNFVRMITENK</sequence>
<comment type="similarity">
    <text evidence="1">Belongs to the LysR transcriptional regulatory family.</text>
</comment>
<evidence type="ECO:0000256" key="2">
    <source>
        <dbReference type="ARBA" id="ARBA00023015"/>
    </source>
</evidence>
<dbReference type="PANTHER" id="PTHR30346">
    <property type="entry name" value="TRANSCRIPTIONAL DUAL REGULATOR HCAR-RELATED"/>
    <property type="match status" value="1"/>
</dbReference>
<dbReference type="OrthoDB" id="9803714at2"/>
<gene>
    <name evidence="6" type="ORF">SAMN02745170_01905</name>
</gene>
<dbReference type="Pfam" id="PF00126">
    <property type="entry name" value="HTH_1"/>
    <property type="match status" value="1"/>
</dbReference>
<dbReference type="GO" id="GO:0003677">
    <property type="term" value="F:DNA binding"/>
    <property type="evidence" value="ECO:0007669"/>
    <property type="project" value="UniProtKB-KW"/>
</dbReference>
<dbReference type="InterPro" id="IPR005119">
    <property type="entry name" value="LysR_subst-bd"/>
</dbReference>
<dbReference type="PROSITE" id="PS50931">
    <property type="entry name" value="HTH_LYSR"/>
    <property type="match status" value="1"/>
</dbReference>
<dbReference type="PANTHER" id="PTHR30346:SF0">
    <property type="entry name" value="HCA OPERON TRANSCRIPTIONAL ACTIVATOR HCAR"/>
    <property type="match status" value="1"/>
</dbReference>
<dbReference type="CDD" id="cd05466">
    <property type="entry name" value="PBP2_LTTR_substrate"/>
    <property type="match status" value="1"/>
</dbReference>
<dbReference type="Gene3D" id="3.40.190.290">
    <property type="match status" value="1"/>
</dbReference>
<dbReference type="GO" id="GO:0003700">
    <property type="term" value="F:DNA-binding transcription factor activity"/>
    <property type="evidence" value="ECO:0007669"/>
    <property type="project" value="InterPro"/>
</dbReference>
<dbReference type="Gene3D" id="1.10.10.10">
    <property type="entry name" value="Winged helix-like DNA-binding domain superfamily/Winged helix DNA-binding domain"/>
    <property type="match status" value="1"/>
</dbReference>
<dbReference type="PRINTS" id="PR00039">
    <property type="entry name" value="HTHLYSR"/>
</dbReference>
<accession>A0A1M6H652</accession>
<keyword evidence="3 6" id="KW-0238">DNA-binding</keyword>
<dbReference type="InterPro" id="IPR036388">
    <property type="entry name" value="WH-like_DNA-bd_sf"/>
</dbReference>
<keyword evidence="2" id="KW-0805">Transcription regulation</keyword>
<evidence type="ECO:0000313" key="7">
    <source>
        <dbReference type="Proteomes" id="UP000322917"/>
    </source>
</evidence>
<dbReference type="SUPFAM" id="SSF46785">
    <property type="entry name" value="Winged helix' DNA-binding domain"/>
    <property type="match status" value="1"/>
</dbReference>
<dbReference type="EMBL" id="FQZD01000013">
    <property type="protein sequence ID" value="SHJ17569.1"/>
    <property type="molecule type" value="Genomic_DNA"/>
</dbReference>
<evidence type="ECO:0000259" key="5">
    <source>
        <dbReference type="PROSITE" id="PS50931"/>
    </source>
</evidence>
<evidence type="ECO:0000256" key="1">
    <source>
        <dbReference type="ARBA" id="ARBA00009437"/>
    </source>
</evidence>
<name>A0A1M6H652_9FIRM</name>
<keyword evidence="4" id="KW-0804">Transcription</keyword>
<organism evidence="6 7">
    <name type="scientific">Propionispora hippei DSM 15287</name>
    <dbReference type="NCBI Taxonomy" id="1123003"/>
    <lineage>
        <taxon>Bacteria</taxon>
        <taxon>Bacillati</taxon>
        <taxon>Bacillota</taxon>
        <taxon>Negativicutes</taxon>
        <taxon>Selenomonadales</taxon>
        <taxon>Sporomusaceae</taxon>
        <taxon>Propionispora</taxon>
    </lineage>
</organism>
<evidence type="ECO:0000313" key="6">
    <source>
        <dbReference type="EMBL" id="SHJ17569.1"/>
    </source>
</evidence>
<dbReference type="GO" id="GO:0032993">
    <property type="term" value="C:protein-DNA complex"/>
    <property type="evidence" value="ECO:0007669"/>
    <property type="project" value="TreeGrafter"/>
</dbReference>
<evidence type="ECO:0000256" key="4">
    <source>
        <dbReference type="ARBA" id="ARBA00023163"/>
    </source>
</evidence>
<dbReference type="RefSeq" id="WP_149734673.1">
    <property type="nucleotide sequence ID" value="NZ_FQZD01000013.1"/>
</dbReference>
<dbReference type="Pfam" id="PF03466">
    <property type="entry name" value="LysR_substrate"/>
    <property type="match status" value="1"/>
</dbReference>
<evidence type="ECO:0000256" key="3">
    <source>
        <dbReference type="ARBA" id="ARBA00023125"/>
    </source>
</evidence>
<reference evidence="6 7" key="1">
    <citation type="submission" date="2016-11" db="EMBL/GenBank/DDBJ databases">
        <authorList>
            <person name="Varghese N."/>
            <person name="Submissions S."/>
        </authorList>
    </citation>
    <scope>NUCLEOTIDE SEQUENCE [LARGE SCALE GENOMIC DNA]</scope>
    <source>
        <strain evidence="6 7">DSM 15287</strain>
    </source>
</reference>
<dbReference type="Proteomes" id="UP000322917">
    <property type="component" value="Unassembled WGS sequence"/>
</dbReference>
<dbReference type="InterPro" id="IPR036390">
    <property type="entry name" value="WH_DNA-bd_sf"/>
</dbReference>
<dbReference type="FunFam" id="1.10.10.10:FF:000001">
    <property type="entry name" value="LysR family transcriptional regulator"/>
    <property type="match status" value="1"/>
</dbReference>
<dbReference type="InterPro" id="IPR000847">
    <property type="entry name" value="LysR_HTH_N"/>
</dbReference>
<proteinExistence type="inferred from homology"/>